<evidence type="ECO:0000256" key="1">
    <source>
        <dbReference type="SAM" id="SignalP"/>
    </source>
</evidence>
<sequence>MKRKIISMFFIGVLGVAMSCYPDESVESPVKEQPFSEEPLDQYIQTNFIDEYGVAVRYKYVDRYVDQTKRVAPPRLEVVQPMLNFLTEFWVQPFVSVPSGNAFFRAHVPAEVIFIGSTIYNADGTVTLGTADAGARITLTEVNFIDRDNEAWIFRQLGTIYHEFAHIMHQRYNLPPNWQEISPQGYTSLGSWYNLTDDEALERGFVSPYGTSTFNEDFAEVVAFLLFRPDFYDRFINDEVCADVDCIARNEGRAKLRRKYNAILAHYKTNTGVDLLQVRALIQAKL</sequence>
<gene>
    <name evidence="2" type="ORF">KK083_13175</name>
</gene>
<dbReference type="InterPro" id="IPR030890">
    <property type="entry name" value="LP_HExxH_w_TonB"/>
</dbReference>
<dbReference type="Pfam" id="PF15890">
    <property type="entry name" value="Peptidase_Mx1"/>
    <property type="match status" value="1"/>
</dbReference>
<protein>
    <recommendedName>
        <fullName evidence="4">Substrate import-associated zinc metallohydrolase lipoprotein</fullName>
    </recommendedName>
</protein>
<dbReference type="SUPFAM" id="SSF55486">
    <property type="entry name" value="Metalloproteases ('zincins'), catalytic domain"/>
    <property type="match status" value="1"/>
</dbReference>
<comment type="caution">
    <text evidence="2">The sequence shown here is derived from an EMBL/GenBank/DDBJ whole genome shotgun (WGS) entry which is preliminary data.</text>
</comment>
<organism evidence="2 3">
    <name type="scientific">Chryseosolibacter histidini</name>
    <dbReference type="NCBI Taxonomy" id="2782349"/>
    <lineage>
        <taxon>Bacteria</taxon>
        <taxon>Pseudomonadati</taxon>
        <taxon>Bacteroidota</taxon>
        <taxon>Cytophagia</taxon>
        <taxon>Cytophagales</taxon>
        <taxon>Chryseotaleaceae</taxon>
        <taxon>Chryseosolibacter</taxon>
    </lineage>
</organism>
<feature type="chain" id="PRO_5042896789" description="Substrate import-associated zinc metallohydrolase lipoprotein" evidence="1">
    <location>
        <begin position="20"/>
        <end position="286"/>
    </location>
</feature>
<name>A0AAP2GNB1_9BACT</name>
<dbReference type="NCBIfam" id="TIGR04549">
    <property type="entry name" value="LP_HExxH_w_tonB"/>
    <property type="match status" value="1"/>
</dbReference>
<accession>A0AAP2GNB1</accession>
<dbReference type="AlphaFoldDB" id="A0AAP2GNB1"/>
<reference evidence="2 3" key="1">
    <citation type="submission" date="2021-05" db="EMBL/GenBank/DDBJ databases">
        <title>A Polyphasic approach of four new species of the genus Ohtaekwangia: Ohtaekwangia histidinii sp. nov., Ohtaekwangia cretensis sp. nov., Ohtaekwangia indiensis sp. nov., Ohtaekwangia reichenbachii sp. nov. from diverse environment.</title>
        <authorList>
            <person name="Octaviana S."/>
        </authorList>
    </citation>
    <scope>NUCLEOTIDE SEQUENCE [LARGE SCALE GENOMIC DNA]</scope>
    <source>
        <strain evidence="2 3">PWU4</strain>
    </source>
</reference>
<evidence type="ECO:0008006" key="4">
    <source>
        <dbReference type="Google" id="ProtNLM"/>
    </source>
</evidence>
<keyword evidence="1" id="KW-0732">Signal</keyword>
<evidence type="ECO:0000313" key="2">
    <source>
        <dbReference type="EMBL" id="MBT1697838.1"/>
    </source>
</evidence>
<evidence type="ECO:0000313" key="3">
    <source>
        <dbReference type="Proteomes" id="UP001319200"/>
    </source>
</evidence>
<dbReference type="Proteomes" id="UP001319200">
    <property type="component" value="Unassembled WGS sequence"/>
</dbReference>
<keyword evidence="3" id="KW-1185">Reference proteome</keyword>
<dbReference type="PROSITE" id="PS51257">
    <property type="entry name" value="PROKAR_LIPOPROTEIN"/>
    <property type="match status" value="1"/>
</dbReference>
<dbReference type="Gene3D" id="3.40.390.70">
    <property type="match status" value="1"/>
</dbReference>
<proteinExistence type="predicted"/>
<dbReference type="EMBL" id="JAHESF010000011">
    <property type="protein sequence ID" value="MBT1697838.1"/>
    <property type="molecule type" value="Genomic_DNA"/>
</dbReference>
<dbReference type="RefSeq" id="WP_254163708.1">
    <property type="nucleotide sequence ID" value="NZ_JAHESF010000011.1"/>
</dbReference>
<feature type="signal peptide" evidence="1">
    <location>
        <begin position="1"/>
        <end position="19"/>
    </location>
</feature>